<feature type="compositionally biased region" description="Basic and acidic residues" evidence="1">
    <location>
        <begin position="90"/>
        <end position="113"/>
    </location>
</feature>
<feature type="transmembrane region" description="Helical" evidence="2">
    <location>
        <begin position="21"/>
        <end position="40"/>
    </location>
</feature>
<evidence type="ECO:0008006" key="5">
    <source>
        <dbReference type="Google" id="ProtNLM"/>
    </source>
</evidence>
<feature type="compositionally biased region" description="Gly residues" evidence="1">
    <location>
        <begin position="177"/>
        <end position="191"/>
    </location>
</feature>
<keyword evidence="2" id="KW-0472">Membrane</keyword>
<proteinExistence type="predicted"/>
<evidence type="ECO:0000313" key="3">
    <source>
        <dbReference type="EMBL" id="OQP53112.1"/>
    </source>
</evidence>
<feature type="compositionally biased region" description="Basic and acidic residues" evidence="1">
    <location>
        <begin position="120"/>
        <end position="131"/>
    </location>
</feature>
<dbReference type="EMBL" id="LWBO01000003">
    <property type="protein sequence ID" value="OQP53112.1"/>
    <property type="molecule type" value="Genomic_DNA"/>
</dbReference>
<evidence type="ECO:0000256" key="1">
    <source>
        <dbReference type="SAM" id="MobiDB-lite"/>
    </source>
</evidence>
<dbReference type="Proteomes" id="UP000192277">
    <property type="component" value="Unassembled WGS sequence"/>
</dbReference>
<dbReference type="RefSeq" id="WP_014218355.1">
    <property type="nucleotide sequence ID" value="NZ_LWBO01000003.1"/>
</dbReference>
<keyword evidence="4" id="KW-1185">Reference proteome</keyword>
<keyword evidence="2" id="KW-0812">Transmembrane</keyword>
<feature type="region of interest" description="Disordered" evidence="1">
    <location>
        <begin position="50"/>
        <end position="212"/>
    </location>
</feature>
<sequence length="299" mass="31862">MMTPTHIQESESKKNIQAGSYTALVVALMLCIFFFVKWGMPPLPEPPVEEGLEVNLGNSDIGMGNDQPFEPGSPAPASQQETYTPPKVAEPAKEDVKDIETNDKDAEAPEIKKPPVVKPEATKVPEKEVVKSKPVKTPKPVVENPPPPVPHPKAVFKGVNGNGTGGNEAATYKKGGSEGIAGGRGDQGAPGGNPDSKNYKGGGHGSGIAIKSGLNGRTFTRMPSYTDEFNEDATIAVDIRVNQNGDVISATYQPRGSTTSESFYKEKAIDLVRRSKLNANPNGPEEQTGTVQVKFKVRV</sequence>
<evidence type="ECO:0000256" key="2">
    <source>
        <dbReference type="SAM" id="Phobius"/>
    </source>
</evidence>
<name>A0ABX3P1L4_9BACT</name>
<evidence type="ECO:0000313" key="4">
    <source>
        <dbReference type="Proteomes" id="UP000192277"/>
    </source>
</evidence>
<reference evidence="3 4" key="1">
    <citation type="submission" date="2016-04" db="EMBL/GenBank/DDBJ databases">
        <authorList>
            <person name="Chen L."/>
            <person name="Zhuang W."/>
            <person name="Wang G."/>
        </authorList>
    </citation>
    <scope>NUCLEOTIDE SEQUENCE [LARGE SCALE GENOMIC DNA]</scope>
    <source>
        <strain evidence="4">GR20</strain>
    </source>
</reference>
<gene>
    <name evidence="3" type="ORF">A4D02_22180</name>
</gene>
<comment type="caution">
    <text evidence="3">The sequence shown here is derived from an EMBL/GenBank/DDBJ whole genome shotgun (WGS) entry which is preliminary data.</text>
</comment>
<organism evidence="3 4">
    <name type="scientific">Niastella koreensis</name>
    <dbReference type="NCBI Taxonomy" id="354356"/>
    <lineage>
        <taxon>Bacteria</taxon>
        <taxon>Pseudomonadati</taxon>
        <taxon>Bacteroidota</taxon>
        <taxon>Chitinophagia</taxon>
        <taxon>Chitinophagales</taxon>
        <taxon>Chitinophagaceae</taxon>
        <taxon>Niastella</taxon>
    </lineage>
</organism>
<protein>
    <recommendedName>
        <fullName evidence="5">Outer membrane transport energization protein TonB</fullName>
    </recommendedName>
</protein>
<accession>A0ABX3P1L4</accession>
<keyword evidence="2" id="KW-1133">Transmembrane helix</keyword>